<name>A0AAW0KEK1_QUESU</name>
<protein>
    <submittedName>
        <fullName evidence="1">Wat1-related protein</fullName>
    </submittedName>
</protein>
<evidence type="ECO:0000313" key="1">
    <source>
        <dbReference type="EMBL" id="KAK7837813.1"/>
    </source>
</evidence>
<dbReference type="AlphaFoldDB" id="A0AAW0KEK1"/>
<accession>A0AAW0KEK1</accession>
<evidence type="ECO:0000313" key="2">
    <source>
        <dbReference type="Proteomes" id="UP000237347"/>
    </source>
</evidence>
<proteinExistence type="predicted"/>
<organism evidence="1 2">
    <name type="scientific">Quercus suber</name>
    <name type="common">Cork oak</name>
    <dbReference type="NCBI Taxonomy" id="58331"/>
    <lineage>
        <taxon>Eukaryota</taxon>
        <taxon>Viridiplantae</taxon>
        <taxon>Streptophyta</taxon>
        <taxon>Embryophyta</taxon>
        <taxon>Tracheophyta</taxon>
        <taxon>Spermatophyta</taxon>
        <taxon>Magnoliopsida</taxon>
        <taxon>eudicotyledons</taxon>
        <taxon>Gunneridae</taxon>
        <taxon>Pentapetalae</taxon>
        <taxon>rosids</taxon>
        <taxon>fabids</taxon>
        <taxon>Fagales</taxon>
        <taxon>Fagaceae</taxon>
        <taxon>Quercus</taxon>
    </lineage>
</organism>
<comment type="caution">
    <text evidence="1">The sequence shown here is derived from an EMBL/GenBank/DDBJ whole genome shotgun (WGS) entry which is preliminary data.</text>
</comment>
<keyword evidence="2" id="KW-1185">Reference proteome</keyword>
<dbReference type="EMBL" id="PKMF04000320">
    <property type="protein sequence ID" value="KAK7837813.1"/>
    <property type="molecule type" value="Genomic_DNA"/>
</dbReference>
<reference evidence="1 2" key="1">
    <citation type="journal article" date="2018" name="Sci. Data">
        <title>The draft genome sequence of cork oak.</title>
        <authorList>
            <person name="Ramos A.M."/>
            <person name="Usie A."/>
            <person name="Barbosa P."/>
            <person name="Barros P.M."/>
            <person name="Capote T."/>
            <person name="Chaves I."/>
            <person name="Simoes F."/>
            <person name="Abreu I."/>
            <person name="Carrasquinho I."/>
            <person name="Faro C."/>
            <person name="Guimaraes J.B."/>
            <person name="Mendonca D."/>
            <person name="Nobrega F."/>
            <person name="Rodrigues L."/>
            <person name="Saibo N.J.M."/>
            <person name="Varela M.C."/>
            <person name="Egas C."/>
            <person name="Matos J."/>
            <person name="Miguel C.M."/>
            <person name="Oliveira M.M."/>
            <person name="Ricardo C.P."/>
            <person name="Goncalves S."/>
        </authorList>
    </citation>
    <scope>NUCLEOTIDE SEQUENCE [LARGE SCALE GENOMIC DNA]</scope>
    <source>
        <strain evidence="2">cv. HL8</strain>
    </source>
</reference>
<sequence length="217" mass="24045">MKSKSRSRLCMQIHVVINIRSATNISECFCSLEKVNIRRWRGQAKAITLKSYPTELSLTVLICLMGTLESTLLALAMEWGNLMAWSIQLDIKLLVAVYAETAWPGKGIGDHSHGWGSLMTLVKGPKLNLPWTNENGHQESTDMQQISKMSSKCYWSNCHCCWPIYVFVGASEDQPGSKSGGEKVIPTTQNMATMIEGIMTSNQEVVAVNVTTIKSTD</sequence>
<dbReference type="Proteomes" id="UP000237347">
    <property type="component" value="Unassembled WGS sequence"/>
</dbReference>
<gene>
    <name evidence="1" type="ORF">CFP56_020671</name>
</gene>